<sequence>MQVNRSPSERHHEPTVTIFERFSLRQVTDGAQLFIRNRASSVTPSGTWMQMRSHRGRSRSTIAFQRRQTSRSDKSCWGFNWAKIRGQSSGGRSYCCGRTTTLAMAW</sequence>
<evidence type="ECO:0000313" key="2">
    <source>
        <dbReference type="EMBL" id="CAG6452332.1"/>
    </source>
</evidence>
<reference evidence="2" key="1">
    <citation type="submission" date="2021-05" db="EMBL/GenBank/DDBJ databases">
        <authorList>
            <person name="Alioto T."/>
            <person name="Alioto T."/>
            <person name="Gomez Garrido J."/>
        </authorList>
    </citation>
    <scope>NUCLEOTIDE SEQUENCE</scope>
</reference>
<proteinExistence type="predicted"/>
<evidence type="ECO:0000256" key="1">
    <source>
        <dbReference type="SAM" id="MobiDB-lite"/>
    </source>
</evidence>
<organism evidence="2">
    <name type="scientific">Culex pipiens</name>
    <name type="common">House mosquito</name>
    <dbReference type="NCBI Taxonomy" id="7175"/>
    <lineage>
        <taxon>Eukaryota</taxon>
        <taxon>Metazoa</taxon>
        <taxon>Ecdysozoa</taxon>
        <taxon>Arthropoda</taxon>
        <taxon>Hexapoda</taxon>
        <taxon>Insecta</taxon>
        <taxon>Pterygota</taxon>
        <taxon>Neoptera</taxon>
        <taxon>Endopterygota</taxon>
        <taxon>Diptera</taxon>
        <taxon>Nematocera</taxon>
        <taxon>Culicoidea</taxon>
        <taxon>Culicidae</taxon>
        <taxon>Culicinae</taxon>
        <taxon>Culicini</taxon>
        <taxon>Culex</taxon>
        <taxon>Culex</taxon>
    </lineage>
</organism>
<dbReference type="AlphaFoldDB" id="A0A8D8ACK4"/>
<protein>
    <submittedName>
        <fullName evidence="2">(northern house mosquito) hypothetical protein</fullName>
    </submittedName>
</protein>
<name>A0A8D8ACK4_CULPI</name>
<dbReference type="EMBL" id="HBUE01020462">
    <property type="protein sequence ID" value="CAG6452332.1"/>
    <property type="molecule type" value="Transcribed_RNA"/>
</dbReference>
<accession>A0A8D8ACK4</accession>
<dbReference type="EMBL" id="HBUE01020460">
    <property type="protein sequence ID" value="CAG6452328.1"/>
    <property type="molecule type" value="Transcribed_RNA"/>
</dbReference>
<feature type="region of interest" description="Disordered" evidence="1">
    <location>
        <begin position="45"/>
        <end position="65"/>
    </location>
</feature>